<protein>
    <submittedName>
        <fullName evidence="2">Uncharacterized protein</fullName>
    </submittedName>
</protein>
<organism evidence="2 3">
    <name type="scientific">Pterulicium gracile</name>
    <dbReference type="NCBI Taxonomy" id="1884261"/>
    <lineage>
        <taxon>Eukaryota</taxon>
        <taxon>Fungi</taxon>
        <taxon>Dikarya</taxon>
        <taxon>Basidiomycota</taxon>
        <taxon>Agaricomycotina</taxon>
        <taxon>Agaricomycetes</taxon>
        <taxon>Agaricomycetidae</taxon>
        <taxon>Agaricales</taxon>
        <taxon>Pleurotineae</taxon>
        <taxon>Pterulaceae</taxon>
        <taxon>Pterulicium</taxon>
    </lineage>
</organism>
<proteinExistence type="predicted"/>
<dbReference type="Proteomes" id="UP000305067">
    <property type="component" value="Unassembled WGS sequence"/>
</dbReference>
<evidence type="ECO:0000313" key="3">
    <source>
        <dbReference type="Proteomes" id="UP000305067"/>
    </source>
</evidence>
<feature type="compositionally biased region" description="Basic and acidic residues" evidence="1">
    <location>
        <begin position="60"/>
        <end position="72"/>
    </location>
</feature>
<dbReference type="EMBL" id="ML178887">
    <property type="protein sequence ID" value="TFK95390.1"/>
    <property type="molecule type" value="Genomic_DNA"/>
</dbReference>
<feature type="region of interest" description="Disordered" evidence="1">
    <location>
        <begin position="1"/>
        <end position="39"/>
    </location>
</feature>
<sequence length="82" mass="8654">MVGKGASSMEPLRGKENEHEDVDVDEDDHHGEGKGCKVGLGDKILGVTQEVAGKMVGNDRITEKGRTRKTEGKLGVAIGPVV</sequence>
<dbReference type="OrthoDB" id="3210574at2759"/>
<accession>A0A5C3Q4R3</accession>
<reference evidence="2 3" key="1">
    <citation type="journal article" date="2019" name="Nat. Ecol. Evol.">
        <title>Megaphylogeny resolves global patterns of mushroom evolution.</title>
        <authorList>
            <person name="Varga T."/>
            <person name="Krizsan K."/>
            <person name="Foldi C."/>
            <person name="Dima B."/>
            <person name="Sanchez-Garcia M."/>
            <person name="Sanchez-Ramirez S."/>
            <person name="Szollosi G.J."/>
            <person name="Szarkandi J.G."/>
            <person name="Papp V."/>
            <person name="Albert L."/>
            <person name="Andreopoulos W."/>
            <person name="Angelini C."/>
            <person name="Antonin V."/>
            <person name="Barry K.W."/>
            <person name="Bougher N.L."/>
            <person name="Buchanan P."/>
            <person name="Buyck B."/>
            <person name="Bense V."/>
            <person name="Catcheside P."/>
            <person name="Chovatia M."/>
            <person name="Cooper J."/>
            <person name="Damon W."/>
            <person name="Desjardin D."/>
            <person name="Finy P."/>
            <person name="Geml J."/>
            <person name="Haridas S."/>
            <person name="Hughes K."/>
            <person name="Justo A."/>
            <person name="Karasinski D."/>
            <person name="Kautmanova I."/>
            <person name="Kiss B."/>
            <person name="Kocsube S."/>
            <person name="Kotiranta H."/>
            <person name="LaButti K.M."/>
            <person name="Lechner B.E."/>
            <person name="Liimatainen K."/>
            <person name="Lipzen A."/>
            <person name="Lukacs Z."/>
            <person name="Mihaltcheva S."/>
            <person name="Morgado L.N."/>
            <person name="Niskanen T."/>
            <person name="Noordeloos M.E."/>
            <person name="Ohm R.A."/>
            <person name="Ortiz-Santana B."/>
            <person name="Ovrebo C."/>
            <person name="Racz N."/>
            <person name="Riley R."/>
            <person name="Savchenko A."/>
            <person name="Shiryaev A."/>
            <person name="Soop K."/>
            <person name="Spirin V."/>
            <person name="Szebenyi C."/>
            <person name="Tomsovsky M."/>
            <person name="Tulloss R.E."/>
            <person name="Uehling J."/>
            <person name="Grigoriev I.V."/>
            <person name="Vagvolgyi C."/>
            <person name="Papp T."/>
            <person name="Martin F.M."/>
            <person name="Miettinen O."/>
            <person name="Hibbett D.S."/>
            <person name="Nagy L.G."/>
        </authorList>
    </citation>
    <scope>NUCLEOTIDE SEQUENCE [LARGE SCALE GENOMIC DNA]</scope>
    <source>
        <strain evidence="2 3">CBS 309.79</strain>
    </source>
</reference>
<evidence type="ECO:0000256" key="1">
    <source>
        <dbReference type="SAM" id="MobiDB-lite"/>
    </source>
</evidence>
<dbReference type="AlphaFoldDB" id="A0A5C3Q4R3"/>
<name>A0A5C3Q4R3_9AGAR</name>
<evidence type="ECO:0000313" key="2">
    <source>
        <dbReference type="EMBL" id="TFK95390.1"/>
    </source>
</evidence>
<gene>
    <name evidence="2" type="ORF">BDV98DRAFT_577786</name>
</gene>
<feature type="region of interest" description="Disordered" evidence="1">
    <location>
        <begin position="58"/>
        <end position="82"/>
    </location>
</feature>
<keyword evidence="3" id="KW-1185">Reference proteome</keyword>